<comment type="subcellular location">
    <subcellularLocation>
        <location evidence="1">Membrane</location>
        <topology evidence="1">Multi-pass membrane protein</topology>
    </subcellularLocation>
</comment>
<evidence type="ECO:0000313" key="9">
    <source>
        <dbReference type="Proteomes" id="UP000826254"/>
    </source>
</evidence>
<keyword evidence="4 6" id="KW-0472">Membrane</keyword>
<dbReference type="SMART" id="SM00014">
    <property type="entry name" value="acidPPc"/>
    <property type="match status" value="1"/>
</dbReference>
<keyword evidence="9" id="KW-1185">Reference proteome</keyword>
<dbReference type="KEGG" id="hmp:K6T50_10685"/>
<keyword evidence="2 6" id="KW-0812">Transmembrane</keyword>
<dbReference type="PANTHER" id="PTHR31310">
    <property type="match status" value="1"/>
</dbReference>
<feature type="region of interest" description="Disordered" evidence="5">
    <location>
        <begin position="257"/>
        <end position="304"/>
    </location>
</feature>
<dbReference type="Pfam" id="PF14378">
    <property type="entry name" value="PAP2_3"/>
    <property type="match status" value="1"/>
</dbReference>
<reference evidence="8 9" key="1">
    <citation type="journal article" date="2021" name="Int. J. Syst. Evol. Microbiol.">
        <title>Halobaculum halophilum sp. nov. and Halobaculum salinum sp. nov., isolated from salt lake and saline soil.</title>
        <authorList>
            <person name="Cui H.L."/>
            <person name="Shi X.W."/>
            <person name="Yin X.M."/>
            <person name="Yang X.Y."/>
            <person name="Hou J."/>
            <person name="Zhu L."/>
        </authorList>
    </citation>
    <scope>NUCLEOTIDE SEQUENCE [LARGE SCALE GENOMIC DNA]</scope>
    <source>
        <strain evidence="8 9">NBRC 109044</strain>
    </source>
</reference>
<evidence type="ECO:0000256" key="4">
    <source>
        <dbReference type="ARBA" id="ARBA00023136"/>
    </source>
</evidence>
<feature type="transmembrane region" description="Helical" evidence="6">
    <location>
        <begin position="136"/>
        <end position="156"/>
    </location>
</feature>
<evidence type="ECO:0000259" key="7">
    <source>
        <dbReference type="SMART" id="SM00014"/>
    </source>
</evidence>
<organism evidence="8 9">
    <name type="scientific">Halobaculum magnesiiphilum</name>
    <dbReference type="NCBI Taxonomy" id="1017351"/>
    <lineage>
        <taxon>Archaea</taxon>
        <taxon>Methanobacteriati</taxon>
        <taxon>Methanobacteriota</taxon>
        <taxon>Stenosarchaea group</taxon>
        <taxon>Halobacteria</taxon>
        <taxon>Halobacteriales</taxon>
        <taxon>Haloferacaceae</taxon>
        <taxon>Halobaculum</taxon>
    </lineage>
</organism>
<dbReference type="CDD" id="cd03386">
    <property type="entry name" value="PAP2_Aur1_like"/>
    <property type="match status" value="1"/>
</dbReference>
<dbReference type="Proteomes" id="UP000826254">
    <property type="component" value="Chromosome"/>
</dbReference>
<evidence type="ECO:0000256" key="1">
    <source>
        <dbReference type="ARBA" id="ARBA00004141"/>
    </source>
</evidence>
<sequence length="304" mass="32947">MSLLDVVLEVVAVVGGLHLASVLVFVGRDRLVGASRTVRSTVLDARGPLIVLLSVLALNGVVRRIGVELSWVVGANVTGAIYALEGTFVATVQSYATPTLTAYFAFVYVFGYVYLLTFPPIAYALRGEGDGLRRLLIAYGLNYGIGLVCYVLFVAYGPRNLMPELVDSLLFESWPRSQLLTSQVNENTNVFPSLHTSLAATVALVTWRERSWRRWTPVALVLATSIVVSTMYLGIHWATDVVAGIALAAGSVAAAERIESGRDRPAREDAGPPNDATDRDRPADADDDRGRNEGRERHDGRASE</sequence>
<evidence type="ECO:0000256" key="3">
    <source>
        <dbReference type="ARBA" id="ARBA00022989"/>
    </source>
</evidence>
<dbReference type="Gene3D" id="1.20.144.10">
    <property type="entry name" value="Phosphatidic acid phosphatase type 2/haloperoxidase"/>
    <property type="match status" value="1"/>
</dbReference>
<feature type="transmembrane region" description="Helical" evidence="6">
    <location>
        <begin position="47"/>
        <end position="66"/>
    </location>
</feature>
<dbReference type="PANTHER" id="PTHR31310:SF7">
    <property type="entry name" value="PA-PHOSPHATASE RELATED-FAMILY PROTEIN DDB_G0268928"/>
    <property type="match status" value="1"/>
</dbReference>
<dbReference type="EMBL" id="CP081958">
    <property type="protein sequence ID" value="QZP36768.1"/>
    <property type="molecule type" value="Genomic_DNA"/>
</dbReference>
<name>A0A8T8WAB9_9EURY</name>
<feature type="transmembrane region" description="Helical" evidence="6">
    <location>
        <begin position="215"/>
        <end position="235"/>
    </location>
</feature>
<dbReference type="SUPFAM" id="SSF48317">
    <property type="entry name" value="Acid phosphatase/Vanadium-dependent haloperoxidase"/>
    <property type="match status" value="1"/>
</dbReference>
<dbReference type="InterPro" id="IPR036938">
    <property type="entry name" value="PAP2/HPO_sf"/>
</dbReference>
<evidence type="ECO:0000256" key="2">
    <source>
        <dbReference type="ARBA" id="ARBA00022692"/>
    </source>
</evidence>
<proteinExistence type="predicted"/>
<evidence type="ECO:0000256" key="5">
    <source>
        <dbReference type="SAM" id="MobiDB-lite"/>
    </source>
</evidence>
<feature type="domain" description="Phosphatidic acid phosphatase type 2/haloperoxidase" evidence="7">
    <location>
        <begin position="138"/>
        <end position="256"/>
    </location>
</feature>
<evidence type="ECO:0000313" key="8">
    <source>
        <dbReference type="EMBL" id="QZP36768.1"/>
    </source>
</evidence>
<gene>
    <name evidence="8" type="ORF">K6T50_10685</name>
</gene>
<dbReference type="InterPro" id="IPR026841">
    <property type="entry name" value="Aur1/Ipt1"/>
</dbReference>
<feature type="transmembrane region" description="Helical" evidence="6">
    <location>
        <begin position="6"/>
        <end position="26"/>
    </location>
</feature>
<dbReference type="RefSeq" id="WP_222606586.1">
    <property type="nucleotide sequence ID" value="NZ_CP081958.1"/>
</dbReference>
<dbReference type="InterPro" id="IPR052185">
    <property type="entry name" value="IPC_Synthase-Related"/>
</dbReference>
<feature type="transmembrane region" description="Helical" evidence="6">
    <location>
        <begin position="102"/>
        <end position="124"/>
    </location>
</feature>
<dbReference type="GeneID" id="67178613"/>
<protein>
    <submittedName>
        <fullName evidence="8">Phosphatase PAP2 family protein</fullName>
    </submittedName>
</protein>
<dbReference type="GO" id="GO:0016020">
    <property type="term" value="C:membrane"/>
    <property type="evidence" value="ECO:0007669"/>
    <property type="project" value="UniProtKB-SubCell"/>
</dbReference>
<evidence type="ECO:0000256" key="6">
    <source>
        <dbReference type="SAM" id="Phobius"/>
    </source>
</evidence>
<dbReference type="AlphaFoldDB" id="A0A8T8WAB9"/>
<keyword evidence="3 6" id="KW-1133">Transmembrane helix</keyword>
<accession>A0A8T8WAB9</accession>
<dbReference type="InterPro" id="IPR000326">
    <property type="entry name" value="PAP2/HPO"/>
</dbReference>